<dbReference type="Gene3D" id="3.40.630.30">
    <property type="match status" value="1"/>
</dbReference>
<organism evidence="3 4">
    <name type="scientific">Streptomyces zagrosensis</name>
    <dbReference type="NCBI Taxonomy" id="1042984"/>
    <lineage>
        <taxon>Bacteria</taxon>
        <taxon>Bacillati</taxon>
        <taxon>Actinomycetota</taxon>
        <taxon>Actinomycetes</taxon>
        <taxon>Kitasatosporales</taxon>
        <taxon>Streptomycetaceae</taxon>
        <taxon>Streptomyces</taxon>
    </lineage>
</organism>
<feature type="region of interest" description="Disordered" evidence="1">
    <location>
        <begin position="1"/>
        <end position="50"/>
    </location>
</feature>
<dbReference type="Proteomes" id="UP000588098">
    <property type="component" value="Unassembled WGS sequence"/>
</dbReference>
<evidence type="ECO:0000313" key="3">
    <source>
        <dbReference type="EMBL" id="MBB5937723.1"/>
    </source>
</evidence>
<feature type="compositionally biased region" description="Polar residues" evidence="1">
    <location>
        <begin position="1"/>
        <end position="14"/>
    </location>
</feature>
<dbReference type="InterPro" id="IPR051531">
    <property type="entry name" value="N-acetyltransferase"/>
</dbReference>
<comment type="caution">
    <text evidence="3">The sequence shown here is derived from an EMBL/GenBank/DDBJ whole genome shotgun (WGS) entry which is preliminary data.</text>
</comment>
<keyword evidence="3" id="KW-0808">Transferase</keyword>
<keyword evidence="4" id="KW-1185">Reference proteome</keyword>
<evidence type="ECO:0000313" key="4">
    <source>
        <dbReference type="Proteomes" id="UP000588098"/>
    </source>
</evidence>
<protein>
    <submittedName>
        <fullName evidence="3">RimJ/RimL family protein N-acetyltransferase</fullName>
    </submittedName>
</protein>
<feature type="domain" description="N-acetyltransferase" evidence="2">
    <location>
        <begin position="55"/>
        <end position="209"/>
    </location>
</feature>
<dbReference type="InterPro" id="IPR016181">
    <property type="entry name" value="Acyl_CoA_acyltransferase"/>
</dbReference>
<dbReference type="Pfam" id="PF13302">
    <property type="entry name" value="Acetyltransf_3"/>
    <property type="match status" value="1"/>
</dbReference>
<dbReference type="GO" id="GO:0016747">
    <property type="term" value="F:acyltransferase activity, transferring groups other than amino-acyl groups"/>
    <property type="evidence" value="ECO:0007669"/>
    <property type="project" value="InterPro"/>
</dbReference>
<dbReference type="PROSITE" id="PS51186">
    <property type="entry name" value="GNAT"/>
    <property type="match status" value="1"/>
</dbReference>
<proteinExistence type="predicted"/>
<accession>A0A7W9QDG4</accession>
<reference evidence="3 4" key="1">
    <citation type="submission" date="2020-08" db="EMBL/GenBank/DDBJ databases">
        <title>Genomic Encyclopedia of Type Strains, Phase III (KMG-III): the genomes of soil and plant-associated and newly described type strains.</title>
        <authorList>
            <person name="Whitman W."/>
        </authorList>
    </citation>
    <scope>NUCLEOTIDE SEQUENCE [LARGE SCALE GENOMIC DNA]</scope>
    <source>
        <strain evidence="3 4">CECT 8305</strain>
    </source>
</reference>
<name>A0A7W9QDG4_9ACTN</name>
<dbReference type="EMBL" id="JACHJL010000013">
    <property type="protein sequence ID" value="MBB5937723.1"/>
    <property type="molecule type" value="Genomic_DNA"/>
</dbReference>
<dbReference type="InterPro" id="IPR000182">
    <property type="entry name" value="GNAT_dom"/>
</dbReference>
<dbReference type="SUPFAM" id="SSF55729">
    <property type="entry name" value="Acyl-CoA N-acyltransferases (Nat)"/>
    <property type="match status" value="1"/>
</dbReference>
<evidence type="ECO:0000256" key="1">
    <source>
        <dbReference type="SAM" id="MobiDB-lite"/>
    </source>
</evidence>
<dbReference type="PANTHER" id="PTHR43792">
    <property type="entry name" value="GNAT FAMILY, PUTATIVE (AFU_ORTHOLOGUE AFUA_3G00765)-RELATED-RELATED"/>
    <property type="match status" value="1"/>
</dbReference>
<sequence>MSSLSSADAGSTDTDTARTGPARTNSAGTDSAGTDSAGSASSGESTGTELSTDRLVLRQWPLDELTAVIDEVRLAHWAEDFPAEGDQVIAGFLTENPAGLSPYGQRQIIERETGLVVGAIGLFWPPSEGCVEFGYGVVPSRRSRGYASEAARAIVEFALTAPEVHTVQADVELSNPASVRVLAKAGLRRVGGNSVTARFVATAADLTQA</sequence>
<feature type="compositionally biased region" description="Low complexity" evidence="1">
    <location>
        <begin position="26"/>
        <end position="50"/>
    </location>
</feature>
<dbReference type="PANTHER" id="PTHR43792:SF1">
    <property type="entry name" value="N-ACETYLTRANSFERASE DOMAIN-CONTAINING PROTEIN"/>
    <property type="match status" value="1"/>
</dbReference>
<evidence type="ECO:0000259" key="2">
    <source>
        <dbReference type="PROSITE" id="PS51186"/>
    </source>
</evidence>
<gene>
    <name evidence="3" type="ORF">FHS42_004807</name>
</gene>
<dbReference type="AlphaFoldDB" id="A0A7W9QDG4"/>
<dbReference type="RefSeq" id="WP_184574919.1">
    <property type="nucleotide sequence ID" value="NZ_JACHJL010000013.1"/>
</dbReference>